<feature type="region of interest" description="Disordered" evidence="1">
    <location>
        <begin position="1"/>
        <end position="40"/>
    </location>
</feature>
<evidence type="ECO:0000313" key="3">
    <source>
        <dbReference type="EMBL" id="KAJ6217306.1"/>
    </source>
</evidence>
<feature type="compositionally biased region" description="Basic residues" evidence="1">
    <location>
        <begin position="362"/>
        <end position="377"/>
    </location>
</feature>
<dbReference type="GO" id="GO:0004672">
    <property type="term" value="F:protein kinase activity"/>
    <property type="evidence" value="ECO:0007669"/>
    <property type="project" value="InterPro"/>
</dbReference>
<dbReference type="PANTHER" id="PTHR24362">
    <property type="entry name" value="SERINE/THREONINE-PROTEIN KINASE NEK"/>
    <property type="match status" value="1"/>
</dbReference>
<dbReference type="SMART" id="SM00220">
    <property type="entry name" value="S_TKc"/>
    <property type="match status" value="1"/>
</dbReference>
<reference evidence="3" key="1">
    <citation type="submission" date="2022-12" db="EMBL/GenBank/DDBJ databases">
        <title>Genome assemblies of Blomia tropicalis.</title>
        <authorList>
            <person name="Cui Y."/>
        </authorList>
    </citation>
    <scope>NUCLEOTIDE SEQUENCE</scope>
    <source>
        <tissue evidence="3">Adult mites</tissue>
    </source>
</reference>
<dbReference type="InterPro" id="IPR011009">
    <property type="entry name" value="Kinase-like_dom_sf"/>
</dbReference>
<feature type="compositionally biased region" description="Basic residues" evidence="1">
    <location>
        <begin position="1"/>
        <end position="10"/>
    </location>
</feature>
<evidence type="ECO:0000256" key="1">
    <source>
        <dbReference type="SAM" id="MobiDB-lite"/>
    </source>
</evidence>
<comment type="caution">
    <text evidence="3">The sequence shown here is derived from an EMBL/GenBank/DDBJ whole genome shotgun (WGS) entry which is preliminary data.</text>
</comment>
<keyword evidence="4" id="KW-1185">Reference proteome</keyword>
<sequence>MKRNKSKSKSSYKSSSRIGASCQNNSSTRPSSGLNSFNSRKISETKSFEASNVMGRPKLCAQMEKMNTISGPIKVNSVKEMKEHKYGIKSKVKWATDSICMANGPDHRPMIVKILQLRQCTVRYKLTMERYSLKIMRFIGQKPLFHTFPIIYEIFLVSNQTYYIYMSASGERSLYKLITDKHSTIDSEKVRTWLHQLTESVNVIQKYGIAHRFLKLRHLLLDDDDKNIKIVGWSKSVLFWDPKKKKVLYQNKERKSRKNNFLPPEAFHRLYDPSKADVWALGIVLVALSTRRYPFHVRAKNKFSTQWRAFVRKHPMNPIVRSLCNRIFVIDTKKRIHAREMLLHDYFKVMNKQLLSSSVRGKPLKKQNKSKMKKKSKKDKDNKKTKPKSISKFHKHIIQQKSRCRYRLSVHLKQVNQVHCRLEVN</sequence>
<dbReference type="AlphaFoldDB" id="A0A9Q0M1F6"/>
<dbReference type="PROSITE" id="PS50011">
    <property type="entry name" value="PROTEIN_KINASE_DOM"/>
    <property type="match status" value="1"/>
</dbReference>
<feature type="domain" description="Protein kinase" evidence="2">
    <location>
        <begin position="78"/>
        <end position="347"/>
    </location>
</feature>
<dbReference type="InterPro" id="IPR000719">
    <property type="entry name" value="Prot_kinase_dom"/>
</dbReference>
<feature type="compositionally biased region" description="Polar residues" evidence="1">
    <location>
        <begin position="17"/>
        <end position="40"/>
    </location>
</feature>
<accession>A0A9Q0M1F6</accession>
<dbReference type="GO" id="GO:0005524">
    <property type="term" value="F:ATP binding"/>
    <property type="evidence" value="ECO:0007669"/>
    <property type="project" value="InterPro"/>
</dbReference>
<evidence type="ECO:0000259" key="2">
    <source>
        <dbReference type="PROSITE" id="PS50011"/>
    </source>
</evidence>
<dbReference type="Proteomes" id="UP001142055">
    <property type="component" value="Chromosome 3"/>
</dbReference>
<dbReference type="EMBL" id="JAPWDV010000003">
    <property type="protein sequence ID" value="KAJ6217306.1"/>
    <property type="molecule type" value="Genomic_DNA"/>
</dbReference>
<evidence type="ECO:0000313" key="4">
    <source>
        <dbReference type="Proteomes" id="UP001142055"/>
    </source>
</evidence>
<dbReference type="Pfam" id="PF00069">
    <property type="entry name" value="Pkinase"/>
    <property type="match status" value="1"/>
</dbReference>
<gene>
    <name evidence="3" type="ORF">RDWZM_008463</name>
</gene>
<organism evidence="3 4">
    <name type="scientific">Blomia tropicalis</name>
    <name type="common">Mite</name>
    <dbReference type="NCBI Taxonomy" id="40697"/>
    <lineage>
        <taxon>Eukaryota</taxon>
        <taxon>Metazoa</taxon>
        <taxon>Ecdysozoa</taxon>
        <taxon>Arthropoda</taxon>
        <taxon>Chelicerata</taxon>
        <taxon>Arachnida</taxon>
        <taxon>Acari</taxon>
        <taxon>Acariformes</taxon>
        <taxon>Sarcoptiformes</taxon>
        <taxon>Astigmata</taxon>
        <taxon>Glycyphagoidea</taxon>
        <taxon>Echimyopodidae</taxon>
        <taxon>Blomia</taxon>
    </lineage>
</organism>
<name>A0A9Q0M1F6_BLOTA</name>
<feature type="region of interest" description="Disordered" evidence="1">
    <location>
        <begin position="358"/>
        <end position="392"/>
    </location>
</feature>
<protein>
    <recommendedName>
        <fullName evidence="2">Protein kinase domain-containing protein</fullName>
    </recommendedName>
</protein>
<proteinExistence type="predicted"/>
<dbReference type="Gene3D" id="1.10.510.10">
    <property type="entry name" value="Transferase(Phosphotransferase) domain 1"/>
    <property type="match status" value="1"/>
</dbReference>
<dbReference type="SUPFAM" id="SSF56112">
    <property type="entry name" value="Protein kinase-like (PK-like)"/>
    <property type="match status" value="1"/>
</dbReference>
<dbReference type="PANTHER" id="PTHR24362:SF309">
    <property type="entry name" value="PROTEIN KINASE DOMAIN-CONTAINING PROTEIN"/>
    <property type="match status" value="1"/>
</dbReference>